<organism evidence="2 3">
    <name type="scientific">Pristionchus entomophagus</name>
    <dbReference type="NCBI Taxonomy" id="358040"/>
    <lineage>
        <taxon>Eukaryota</taxon>
        <taxon>Metazoa</taxon>
        <taxon>Ecdysozoa</taxon>
        <taxon>Nematoda</taxon>
        <taxon>Chromadorea</taxon>
        <taxon>Rhabditida</taxon>
        <taxon>Rhabditina</taxon>
        <taxon>Diplogasteromorpha</taxon>
        <taxon>Diplogasteroidea</taxon>
        <taxon>Neodiplogasteridae</taxon>
        <taxon>Pristionchus</taxon>
    </lineage>
</organism>
<proteinExistence type="predicted"/>
<feature type="compositionally biased region" description="Acidic residues" evidence="1">
    <location>
        <begin position="1"/>
        <end position="11"/>
    </location>
</feature>
<comment type="caution">
    <text evidence="2">The sequence shown here is derived from an EMBL/GenBank/DDBJ whole genome shotgun (WGS) entry which is preliminary data.</text>
</comment>
<sequence length="82" mass="9529">EDETEESDIESSDQLLSMDEDYGTQKEPSAPLSIYVKHAQYLQEANTPYGRRGENLTLTPENYDEHGSDNYRQIYYGDWFPS</sequence>
<feature type="region of interest" description="Disordered" evidence="1">
    <location>
        <begin position="1"/>
        <end position="30"/>
    </location>
</feature>
<evidence type="ECO:0000256" key="1">
    <source>
        <dbReference type="SAM" id="MobiDB-lite"/>
    </source>
</evidence>
<dbReference type="Proteomes" id="UP001432027">
    <property type="component" value="Unassembled WGS sequence"/>
</dbReference>
<evidence type="ECO:0000313" key="3">
    <source>
        <dbReference type="Proteomes" id="UP001432027"/>
    </source>
</evidence>
<feature type="non-terminal residue" evidence="2">
    <location>
        <position position="1"/>
    </location>
</feature>
<name>A0AAV5SMH6_9BILA</name>
<evidence type="ECO:0000313" key="2">
    <source>
        <dbReference type="EMBL" id="GMS83917.1"/>
    </source>
</evidence>
<dbReference type="AlphaFoldDB" id="A0AAV5SMH6"/>
<feature type="non-terminal residue" evidence="2">
    <location>
        <position position="82"/>
    </location>
</feature>
<protein>
    <submittedName>
        <fullName evidence="2">Uncharacterized protein</fullName>
    </submittedName>
</protein>
<gene>
    <name evidence="2" type="ORF">PENTCL1PPCAC_6092</name>
</gene>
<dbReference type="EMBL" id="BTSX01000002">
    <property type="protein sequence ID" value="GMS83917.1"/>
    <property type="molecule type" value="Genomic_DNA"/>
</dbReference>
<accession>A0AAV5SMH6</accession>
<reference evidence="2" key="1">
    <citation type="submission" date="2023-10" db="EMBL/GenBank/DDBJ databases">
        <title>Genome assembly of Pristionchus species.</title>
        <authorList>
            <person name="Yoshida K."/>
            <person name="Sommer R.J."/>
        </authorList>
    </citation>
    <scope>NUCLEOTIDE SEQUENCE</scope>
    <source>
        <strain evidence="2">RS0144</strain>
    </source>
</reference>
<keyword evidence="3" id="KW-1185">Reference proteome</keyword>